<dbReference type="GO" id="GO:0016607">
    <property type="term" value="C:nuclear speck"/>
    <property type="evidence" value="ECO:0007669"/>
    <property type="project" value="TreeGrafter"/>
</dbReference>
<dbReference type="KEGG" id="vko:123034983"/>
<gene>
    <name evidence="2" type="primary">LOC123034983</name>
</gene>
<dbReference type="Pfam" id="PF07078">
    <property type="entry name" value="FYTT"/>
    <property type="match status" value="2"/>
</dbReference>
<dbReference type="AlphaFoldDB" id="A0A8D2L1C2"/>
<dbReference type="PANTHER" id="PTHR21038">
    <property type="entry name" value="40-2-3 PROTEIN-RELATED"/>
    <property type="match status" value="1"/>
</dbReference>
<dbReference type="PANTHER" id="PTHR21038:SF3">
    <property type="entry name" value="UAP56-INTERACTING FACTOR"/>
    <property type="match status" value="1"/>
</dbReference>
<evidence type="ECO:0000313" key="3">
    <source>
        <dbReference type="Proteomes" id="UP000694545"/>
    </source>
</evidence>
<evidence type="ECO:0000313" key="2">
    <source>
        <dbReference type="Ensembl" id="ENSVKKP00000015430.1"/>
    </source>
</evidence>
<dbReference type="GO" id="GO:0003729">
    <property type="term" value="F:mRNA binding"/>
    <property type="evidence" value="ECO:0007669"/>
    <property type="project" value="InterPro"/>
</dbReference>
<evidence type="ECO:0008006" key="4">
    <source>
        <dbReference type="Google" id="ProtNLM"/>
    </source>
</evidence>
<reference evidence="2" key="1">
    <citation type="submission" date="2025-08" db="UniProtKB">
        <authorList>
            <consortium name="Ensembl"/>
        </authorList>
    </citation>
    <scope>IDENTIFICATION</scope>
</reference>
<dbReference type="GO" id="GO:0006406">
    <property type="term" value="P:mRNA export from nucleus"/>
    <property type="evidence" value="ECO:0007669"/>
    <property type="project" value="InterPro"/>
</dbReference>
<accession>A0A8D2L1C2</accession>
<dbReference type="RefSeq" id="XP_044308739.1">
    <property type="nucleotide sequence ID" value="XM_044452804.1"/>
</dbReference>
<feature type="region of interest" description="Disordered" evidence="1">
    <location>
        <begin position="225"/>
        <end position="254"/>
    </location>
</feature>
<organism evidence="2 3">
    <name type="scientific">Varanus komodoensis</name>
    <name type="common">Komodo dragon</name>
    <dbReference type="NCBI Taxonomy" id="61221"/>
    <lineage>
        <taxon>Eukaryota</taxon>
        <taxon>Metazoa</taxon>
        <taxon>Chordata</taxon>
        <taxon>Craniata</taxon>
        <taxon>Vertebrata</taxon>
        <taxon>Euteleostomi</taxon>
        <taxon>Lepidosauria</taxon>
        <taxon>Squamata</taxon>
        <taxon>Bifurcata</taxon>
        <taxon>Unidentata</taxon>
        <taxon>Episquamata</taxon>
        <taxon>Toxicofera</taxon>
        <taxon>Anguimorpha</taxon>
        <taxon>Paleoanguimorpha</taxon>
        <taxon>Varanoidea</taxon>
        <taxon>Varanidae</taxon>
        <taxon>Varanus</taxon>
    </lineage>
</organism>
<protein>
    <recommendedName>
        <fullName evidence="4">Forty-two-three domain-containing protein 1</fullName>
    </recommendedName>
</protein>
<dbReference type="GeneID" id="123034983"/>
<feature type="compositionally biased region" description="Low complexity" evidence="1">
    <location>
        <begin position="1"/>
        <end position="16"/>
    </location>
</feature>
<name>A0A8D2L1C2_VARKO</name>
<proteinExistence type="predicted"/>
<dbReference type="InterPro" id="IPR009782">
    <property type="entry name" value="FYTTD1"/>
</dbReference>
<feature type="compositionally biased region" description="Low complexity" evidence="1">
    <location>
        <begin position="104"/>
        <end position="115"/>
    </location>
</feature>
<keyword evidence="3" id="KW-1185">Reference proteome</keyword>
<dbReference type="Ensembl" id="ENSVKKT00000015800.1">
    <property type="protein sequence ID" value="ENSVKKP00000015430.1"/>
    <property type="gene ID" value="ENSVKKG00000010559.1"/>
</dbReference>
<feature type="region of interest" description="Disordered" evidence="1">
    <location>
        <begin position="1"/>
        <end position="147"/>
    </location>
</feature>
<sequence>MESPGAGEQQVDAGAVGAAGPGRAGAAAEEEIDLSLDDIIKRNKKGRTNPRRASWRQQFKYRNPAYSSGKPRFRSWVPRNLQGPTRFRGGSRGQQFSRKPFWNGPRRGAAARAHGVSPLNRPGAAQQGKREGGAPVRSPGKGPAGEAQWQLPTRVQRFLPAGAPPPARRPFRLNRRPLFLQRQPRFSSSGQRIETNAQRKPSQMRRWQLQPASGAVLTVSVANPQAGQTNVPGTKRPFLRGRSSPAKTARRQPKGVPLRFNFRAVANQTGLTLNDRFSGLRNKRPFRPLRSTGRMVTLP</sequence>
<feature type="compositionally biased region" description="Basic residues" evidence="1">
    <location>
        <begin position="42"/>
        <end position="54"/>
    </location>
</feature>
<dbReference type="Proteomes" id="UP000694545">
    <property type="component" value="Unplaced"/>
</dbReference>
<evidence type="ECO:0000256" key="1">
    <source>
        <dbReference type="SAM" id="MobiDB-lite"/>
    </source>
</evidence>
<dbReference type="OrthoDB" id="9898865at2759"/>
<dbReference type="OMA" id="QFNRRQF"/>
<reference evidence="2" key="2">
    <citation type="submission" date="2025-09" db="UniProtKB">
        <authorList>
            <consortium name="Ensembl"/>
        </authorList>
    </citation>
    <scope>IDENTIFICATION</scope>
</reference>